<dbReference type="GO" id="GO:0004722">
    <property type="term" value="F:protein serine/threonine phosphatase activity"/>
    <property type="evidence" value="ECO:0007669"/>
    <property type="project" value="InterPro"/>
</dbReference>
<dbReference type="PANTHER" id="PTHR47992">
    <property type="entry name" value="PROTEIN PHOSPHATASE"/>
    <property type="match status" value="1"/>
</dbReference>
<reference evidence="3" key="1">
    <citation type="submission" date="2016-11" db="EMBL/GenBank/DDBJ databases">
        <authorList>
            <person name="Varghese N."/>
            <person name="Submissions S."/>
        </authorList>
    </citation>
    <scope>NUCLEOTIDE SEQUENCE [LARGE SCALE GENOMIC DNA]</scope>
    <source>
        <strain evidence="3">DSM 18095</strain>
    </source>
</reference>
<dbReference type="Gene3D" id="3.60.40.10">
    <property type="entry name" value="PPM-type phosphatase domain"/>
    <property type="match status" value="1"/>
</dbReference>
<dbReference type="EMBL" id="FQTY01000001">
    <property type="protein sequence ID" value="SHE34436.1"/>
    <property type="molecule type" value="Genomic_DNA"/>
</dbReference>
<keyword evidence="3" id="KW-1185">Reference proteome</keyword>
<dbReference type="Pfam" id="PF13672">
    <property type="entry name" value="PP2C_2"/>
    <property type="match status" value="1"/>
</dbReference>
<dbReference type="PROSITE" id="PS51746">
    <property type="entry name" value="PPM_2"/>
    <property type="match status" value="1"/>
</dbReference>
<dbReference type="Proteomes" id="UP000184114">
    <property type="component" value="Unassembled WGS sequence"/>
</dbReference>
<name>A0A1M4SQG1_9FIRM</name>
<protein>
    <submittedName>
        <fullName evidence="2">Protein phosphatase</fullName>
    </submittedName>
</protein>
<dbReference type="SMART" id="SM00332">
    <property type="entry name" value="PP2Cc"/>
    <property type="match status" value="1"/>
</dbReference>
<dbReference type="AlphaFoldDB" id="A0A1M4SQG1"/>
<evidence type="ECO:0000259" key="1">
    <source>
        <dbReference type="PROSITE" id="PS51746"/>
    </source>
</evidence>
<dbReference type="RefSeq" id="WP_072972593.1">
    <property type="nucleotide sequence ID" value="NZ_FQTY01000001.1"/>
</dbReference>
<sequence length="243" mass="26732">MVIGSISDIGKIRENNQDAFYASQNPSFPLYIVADGMGGHKAGEVASLMAKNIIENNFIGAKASLTNEESVIKLIKKSIEEANIKIYLKSLEDEKYNGMGTTITLAYILKDKICIGHVGDSRAYLIRDGEIFQITEDHSFVNELLKTGSITKEEAKTHPKRNMITRAVGSSSIIEMDLVIKEYAKNDILLLCSDGLSNMLKEFEIKNAFIGEEDIQKACESLAIMANDSGGLDNITIVAIKFN</sequence>
<dbReference type="GeneID" id="90995129"/>
<proteinExistence type="predicted"/>
<evidence type="ECO:0000313" key="2">
    <source>
        <dbReference type="EMBL" id="SHE34436.1"/>
    </source>
</evidence>
<dbReference type="InterPro" id="IPR015655">
    <property type="entry name" value="PP2C"/>
</dbReference>
<dbReference type="NCBIfam" id="NF033484">
    <property type="entry name" value="Stp1_PP2C_phos"/>
    <property type="match status" value="1"/>
</dbReference>
<evidence type="ECO:0000313" key="3">
    <source>
        <dbReference type="Proteomes" id="UP000184114"/>
    </source>
</evidence>
<gene>
    <name evidence="2" type="ORF">SAMN02745784_00440</name>
</gene>
<accession>A0A1M4SQG1</accession>
<organism evidence="2 3">
    <name type="scientific">Tissierella praeacuta DSM 18095</name>
    <dbReference type="NCBI Taxonomy" id="1123404"/>
    <lineage>
        <taxon>Bacteria</taxon>
        <taxon>Bacillati</taxon>
        <taxon>Bacillota</taxon>
        <taxon>Tissierellia</taxon>
        <taxon>Tissierellales</taxon>
        <taxon>Tissierellaceae</taxon>
        <taxon>Tissierella</taxon>
    </lineage>
</organism>
<dbReference type="CDD" id="cd00143">
    <property type="entry name" value="PP2Cc"/>
    <property type="match status" value="1"/>
</dbReference>
<dbReference type="InterPro" id="IPR001932">
    <property type="entry name" value="PPM-type_phosphatase-like_dom"/>
</dbReference>
<dbReference type="SUPFAM" id="SSF81606">
    <property type="entry name" value="PP2C-like"/>
    <property type="match status" value="1"/>
</dbReference>
<feature type="domain" description="PPM-type phosphatase" evidence="1">
    <location>
        <begin position="2"/>
        <end position="242"/>
    </location>
</feature>
<dbReference type="InterPro" id="IPR036457">
    <property type="entry name" value="PPM-type-like_dom_sf"/>
</dbReference>
<dbReference type="STRING" id="1123404.SAMN02745784_00440"/>
<dbReference type="SMART" id="SM00331">
    <property type="entry name" value="PP2C_SIG"/>
    <property type="match status" value="1"/>
</dbReference>